<dbReference type="EMBL" id="JACHJR010000001">
    <property type="protein sequence ID" value="MBB4949669.1"/>
    <property type="molecule type" value="Genomic_DNA"/>
</dbReference>
<gene>
    <name evidence="1" type="ORF">F4556_005204</name>
</gene>
<reference evidence="1 2" key="1">
    <citation type="submission" date="2020-08" db="EMBL/GenBank/DDBJ databases">
        <title>Sequencing the genomes of 1000 actinobacteria strains.</title>
        <authorList>
            <person name="Klenk H.-P."/>
        </authorList>
    </citation>
    <scope>NUCLEOTIDE SEQUENCE [LARGE SCALE GENOMIC DNA]</scope>
    <source>
        <strain evidence="1 2">DSM 44786</strain>
    </source>
</reference>
<dbReference type="AlphaFoldDB" id="A0A7W7SFS0"/>
<proteinExistence type="predicted"/>
<dbReference type="Proteomes" id="UP000573327">
    <property type="component" value="Unassembled WGS sequence"/>
</dbReference>
<dbReference type="RefSeq" id="WP_184920183.1">
    <property type="nucleotide sequence ID" value="NZ_JACHJR010000001.1"/>
</dbReference>
<protein>
    <submittedName>
        <fullName evidence="1">Uncharacterized protein</fullName>
    </submittedName>
</protein>
<sequence length="327" mass="35502">MDRQPAADLPDRCPHCWCDDCGGLLTEHTATGCRCEDCTAIPAYACERFVPPPEPTGRPRTTAHPLTPRHSLTDARQHHLEELPLTSAPTTPQQHLRHIATHWTDLRDLLTTRPADTWPPTMGMQHYGPDEDALVAYQQTAAVEHAERTAAAPGVRPAPLRVSVLDTITVLETQLLELADQIAGAVQRPAFTIRSASPLDEVARSVALMGARDAADPRRWRFNMTPNRDGQHAASWLADRLTGPAGPFRALNDTEHAQVSTVARSVRRRFDSALGDAPRRSPTGRECDCGGKYDVVAHAGGADAAVQCDRCGTGFTVASLLDRITAA</sequence>
<organism evidence="1 2">
    <name type="scientific">Kitasatospora gansuensis</name>
    <dbReference type="NCBI Taxonomy" id="258050"/>
    <lineage>
        <taxon>Bacteria</taxon>
        <taxon>Bacillati</taxon>
        <taxon>Actinomycetota</taxon>
        <taxon>Actinomycetes</taxon>
        <taxon>Kitasatosporales</taxon>
        <taxon>Streptomycetaceae</taxon>
        <taxon>Kitasatospora</taxon>
    </lineage>
</organism>
<keyword evidence="2" id="KW-1185">Reference proteome</keyword>
<evidence type="ECO:0000313" key="2">
    <source>
        <dbReference type="Proteomes" id="UP000573327"/>
    </source>
</evidence>
<name>A0A7W7SFS0_9ACTN</name>
<accession>A0A7W7SFS0</accession>
<comment type="caution">
    <text evidence="1">The sequence shown here is derived from an EMBL/GenBank/DDBJ whole genome shotgun (WGS) entry which is preliminary data.</text>
</comment>
<evidence type="ECO:0000313" key="1">
    <source>
        <dbReference type="EMBL" id="MBB4949669.1"/>
    </source>
</evidence>